<reference evidence="2 3" key="1">
    <citation type="submission" date="2017-02" db="EMBL/GenBank/DDBJ databases">
        <title>Blood Disease Bacterium A2-HR MARDI.</title>
        <authorList>
            <person name="Badrun R."/>
            <person name="Abu Bakar N."/>
            <person name="Laboh R."/>
        </authorList>
    </citation>
    <scope>NUCLEOTIDE SEQUENCE [LARGE SCALE GENOMIC DNA]</scope>
    <source>
        <strain evidence="2 3">A2-HR MARDI</strain>
        <plasmid evidence="3">Plasmid</plasmid>
    </source>
</reference>
<protein>
    <submittedName>
        <fullName evidence="2">Alpha/beta hydrolase</fullName>
    </submittedName>
</protein>
<dbReference type="SUPFAM" id="SSF53474">
    <property type="entry name" value="alpha/beta-Hydrolases"/>
    <property type="match status" value="1"/>
</dbReference>
<proteinExistence type="predicted"/>
<evidence type="ECO:0000259" key="1">
    <source>
        <dbReference type="Pfam" id="PF12697"/>
    </source>
</evidence>
<keyword evidence="2" id="KW-0378">Hydrolase</keyword>
<dbReference type="Pfam" id="PF12697">
    <property type="entry name" value="Abhydrolase_6"/>
    <property type="match status" value="1"/>
</dbReference>
<gene>
    <name evidence="2" type="ORF">B0B51_21825</name>
</gene>
<keyword evidence="2" id="KW-0614">Plasmid</keyword>
<organism evidence="2 3">
    <name type="scientific">blood disease bacterium A2-HR MARDI</name>
    <dbReference type="NCBI Taxonomy" id="1944648"/>
    <lineage>
        <taxon>Bacteria</taxon>
        <taxon>Pseudomonadati</taxon>
        <taxon>Pseudomonadota</taxon>
        <taxon>Betaproteobacteria</taxon>
        <taxon>Burkholderiales</taxon>
        <taxon>Burkholderiaceae</taxon>
        <taxon>Ralstonia</taxon>
        <taxon>Ralstonia solanacearum species complex</taxon>
    </lineage>
</organism>
<accession>A0A1U9VPR4</accession>
<feature type="domain" description="AB hydrolase-1" evidence="1">
    <location>
        <begin position="34"/>
        <end position="237"/>
    </location>
</feature>
<dbReference type="RefSeq" id="WP_078223652.1">
    <property type="nucleotide sequence ID" value="NZ_CP019912.1"/>
</dbReference>
<evidence type="ECO:0000313" key="2">
    <source>
        <dbReference type="EMBL" id="AQW32465.1"/>
    </source>
</evidence>
<dbReference type="InterPro" id="IPR029058">
    <property type="entry name" value="AB_hydrolase_fold"/>
</dbReference>
<dbReference type="InterPro" id="IPR017208">
    <property type="entry name" value="UCP037442_abhydr"/>
</dbReference>
<dbReference type="AlphaFoldDB" id="A0A1U9VPR4"/>
<dbReference type="Proteomes" id="UP000189628">
    <property type="component" value="Plasmid unnamed"/>
</dbReference>
<dbReference type="EMBL" id="CP019912">
    <property type="protein sequence ID" value="AQW32465.1"/>
    <property type="molecule type" value="Genomic_DNA"/>
</dbReference>
<name>A0A1U9VPR4_9RALS</name>
<evidence type="ECO:0000313" key="3">
    <source>
        <dbReference type="Proteomes" id="UP000189628"/>
    </source>
</evidence>
<dbReference type="Gene3D" id="3.40.50.1820">
    <property type="entry name" value="alpha/beta hydrolase"/>
    <property type="match status" value="1"/>
</dbReference>
<dbReference type="GO" id="GO:0016787">
    <property type="term" value="F:hydrolase activity"/>
    <property type="evidence" value="ECO:0007669"/>
    <property type="project" value="UniProtKB-KW"/>
</dbReference>
<dbReference type="InterPro" id="IPR000073">
    <property type="entry name" value="AB_hydrolase_1"/>
</dbReference>
<dbReference type="PIRSF" id="PIRSF037442">
    <property type="entry name" value="UCP037442_abhydr"/>
    <property type="match status" value="1"/>
</dbReference>
<sequence>MTIDAIPVSLTAADGYVLGGSRYPADAVSKGRLVVAGATAVPQGFYRRFAQFASARGFETLTFDYRGIGRSRPPSLNGFRTDLLDWARLDLAAAVDTMADGAVPLCVVGHSYGGHAFGLLPNHRKVAGFYVFGTGAGWHGYMPLGERLRVLAMWNTVLPVLTWWKGYCPWKMLGLGEDLPVDVYRQWRHWCRFPRYLFDDPAMRGIEQTYAEVRTPIVAENALDDLWATPASRDAFIQGYRNAPLTRKDLDPRRVGGKVGHMGYFRQATEPLWESMLGWFSSLPQAEGTH</sequence>
<geneLocation type="plasmid" evidence="2">
    <name>unnamed</name>
</geneLocation>